<dbReference type="InterPro" id="IPR036937">
    <property type="entry name" value="Adhesion_dom_fimbrial_sf"/>
</dbReference>
<sequence length="190" mass="20001">MSMQKSLLGISIALLFSASAYAADDQGSGELHFKGEIVNAPCEIHPDDINQSIDLGMVTTKRINTDKHSTAKAVNIRLINCDLANSDNGSGDPISKVAVTFDSDARTTEGTLMLDNTSTGEATGVGVMILNKDQTPVTLGQPTSDINLLEASSSQTLNFFAWMQVIDASGTTPATPGAVTANATYVLDYK</sequence>
<dbReference type="EMBL" id="PQGE01000017">
    <property type="protein sequence ID" value="POP42870.1"/>
    <property type="molecule type" value="Genomic_DNA"/>
</dbReference>
<feature type="chain" id="PRO_5015190466" evidence="1">
    <location>
        <begin position="23"/>
        <end position="190"/>
    </location>
</feature>
<dbReference type="InterPro" id="IPR050263">
    <property type="entry name" value="Bact_Fimbrial_Adh_Pro"/>
</dbReference>
<dbReference type="InterPro" id="IPR000259">
    <property type="entry name" value="Adhesion_dom_fimbrial"/>
</dbReference>
<dbReference type="AlphaFoldDB" id="A0A2P5GR91"/>
<feature type="domain" description="Fimbrial-type adhesion" evidence="2">
    <location>
        <begin position="32"/>
        <end position="190"/>
    </location>
</feature>
<dbReference type="GO" id="GO:0043709">
    <property type="term" value="P:cell adhesion involved in single-species biofilm formation"/>
    <property type="evidence" value="ECO:0007669"/>
    <property type="project" value="TreeGrafter"/>
</dbReference>
<evidence type="ECO:0000313" key="4">
    <source>
        <dbReference type="EMBL" id="POP49075.1"/>
    </source>
</evidence>
<dbReference type="Proteomes" id="UP000247005">
    <property type="component" value="Unassembled WGS sequence"/>
</dbReference>
<dbReference type="PANTHER" id="PTHR33420:SF11">
    <property type="entry name" value="FIMBRIAL-LIKE PROTEIN"/>
    <property type="match status" value="1"/>
</dbReference>
<dbReference type="Pfam" id="PF00419">
    <property type="entry name" value="Fimbrial"/>
    <property type="match status" value="1"/>
</dbReference>
<comment type="caution">
    <text evidence="4">The sequence shown here is derived from an EMBL/GenBank/DDBJ whole genome shotgun (WGS) entry which is preliminary data.</text>
</comment>
<gene>
    <name evidence="4" type="ORF">CHU32_10885</name>
    <name evidence="3" type="ORF">CHU33_18245</name>
</gene>
<protein>
    <submittedName>
        <fullName evidence="4">Type 1 fimbrial protein</fullName>
    </submittedName>
</protein>
<evidence type="ECO:0000259" key="2">
    <source>
        <dbReference type="Pfam" id="PF00419"/>
    </source>
</evidence>
<dbReference type="InterPro" id="IPR008966">
    <property type="entry name" value="Adhesion_dom_sf"/>
</dbReference>
<reference evidence="5 6" key="1">
    <citation type="submission" date="2018-01" db="EMBL/GenBank/DDBJ databases">
        <title>Superficieibacter electus gen. nov., sp. nov., an extended-spectrum beta-lactamase possessing member of the Enterobacteriaceae family, isolated from intensive care unit surfaces.</title>
        <authorList>
            <person name="Potter R.F."/>
            <person name="D'Souza A.W."/>
        </authorList>
    </citation>
    <scope>NUCLEOTIDE SEQUENCE [LARGE SCALE GENOMIC DNA]</scope>
    <source>
        <strain evidence="4 6">BP-1</strain>
        <strain evidence="3 5">BP-2</strain>
    </source>
</reference>
<keyword evidence="5" id="KW-1185">Reference proteome</keyword>
<dbReference type="OrthoDB" id="6522787at2"/>
<dbReference type="SUPFAM" id="SSF49401">
    <property type="entry name" value="Bacterial adhesins"/>
    <property type="match status" value="1"/>
</dbReference>
<accession>A0A2P5GR91</accession>
<organism evidence="4 6">
    <name type="scientific">Superficieibacter electus</name>
    <dbReference type="NCBI Taxonomy" id="2022662"/>
    <lineage>
        <taxon>Bacteria</taxon>
        <taxon>Pseudomonadati</taxon>
        <taxon>Pseudomonadota</taxon>
        <taxon>Gammaproteobacteria</taxon>
        <taxon>Enterobacterales</taxon>
        <taxon>Enterobacteriaceae</taxon>
        <taxon>Superficieibacter</taxon>
    </lineage>
</organism>
<keyword evidence="1" id="KW-0732">Signal</keyword>
<name>A0A2P5GR91_9ENTR</name>
<proteinExistence type="predicted"/>
<evidence type="ECO:0000313" key="6">
    <source>
        <dbReference type="Proteomes" id="UP000247005"/>
    </source>
</evidence>
<dbReference type="Gene3D" id="2.60.40.1090">
    <property type="entry name" value="Fimbrial-type adhesion domain"/>
    <property type="match status" value="1"/>
</dbReference>
<dbReference type="Proteomes" id="UP000237073">
    <property type="component" value="Unassembled WGS sequence"/>
</dbReference>
<dbReference type="GO" id="GO:0009289">
    <property type="term" value="C:pilus"/>
    <property type="evidence" value="ECO:0007669"/>
    <property type="project" value="InterPro"/>
</dbReference>
<evidence type="ECO:0000313" key="3">
    <source>
        <dbReference type="EMBL" id="POP42870.1"/>
    </source>
</evidence>
<dbReference type="EMBL" id="PQGD01000007">
    <property type="protein sequence ID" value="POP49075.1"/>
    <property type="molecule type" value="Genomic_DNA"/>
</dbReference>
<dbReference type="RefSeq" id="WP_103677492.1">
    <property type="nucleotide sequence ID" value="NZ_PQGD01000007.1"/>
</dbReference>
<feature type="signal peptide" evidence="1">
    <location>
        <begin position="1"/>
        <end position="22"/>
    </location>
</feature>
<dbReference type="PANTHER" id="PTHR33420">
    <property type="entry name" value="FIMBRIAL SUBUNIT ELFA-RELATED"/>
    <property type="match status" value="1"/>
</dbReference>
<evidence type="ECO:0000313" key="5">
    <source>
        <dbReference type="Proteomes" id="UP000237073"/>
    </source>
</evidence>
<evidence type="ECO:0000256" key="1">
    <source>
        <dbReference type="SAM" id="SignalP"/>
    </source>
</evidence>